<keyword evidence="2" id="KW-0805">Transcription regulation</keyword>
<dbReference type="GO" id="GO:0032993">
    <property type="term" value="C:protein-DNA complex"/>
    <property type="evidence" value="ECO:0007669"/>
    <property type="project" value="TreeGrafter"/>
</dbReference>
<dbReference type="Pfam" id="PF00126">
    <property type="entry name" value="HTH_1"/>
    <property type="match status" value="1"/>
</dbReference>
<evidence type="ECO:0000313" key="6">
    <source>
        <dbReference type="EMBL" id="PMR71570.1"/>
    </source>
</evidence>
<keyword evidence="3" id="KW-0238">DNA-binding</keyword>
<dbReference type="PRINTS" id="PR00039">
    <property type="entry name" value="HTHLYSR"/>
</dbReference>
<dbReference type="PROSITE" id="PS50931">
    <property type="entry name" value="HTH_LYSR"/>
    <property type="match status" value="1"/>
</dbReference>
<evidence type="ECO:0000256" key="4">
    <source>
        <dbReference type="ARBA" id="ARBA00023163"/>
    </source>
</evidence>
<dbReference type="InterPro" id="IPR005119">
    <property type="entry name" value="LysR_subst-bd"/>
</dbReference>
<evidence type="ECO:0000256" key="3">
    <source>
        <dbReference type="ARBA" id="ARBA00023125"/>
    </source>
</evidence>
<reference evidence="6 7" key="1">
    <citation type="submission" date="2018-01" db="EMBL/GenBank/DDBJ databases">
        <title>Halomonas endophytica sp. nov., isolated from storage liquid in the stems of Populus euphratica.</title>
        <authorList>
            <person name="Chen C."/>
        </authorList>
    </citation>
    <scope>NUCLEOTIDE SEQUENCE [LARGE SCALE GENOMIC DNA]</scope>
    <source>
        <strain evidence="6 7">DSM 26881</strain>
    </source>
</reference>
<dbReference type="Gene3D" id="1.10.10.10">
    <property type="entry name" value="Winged helix-like DNA-binding domain superfamily/Winged helix DNA-binding domain"/>
    <property type="match status" value="1"/>
</dbReference>
<proteinExistence type="inferred from homology"/>
<evidence type="ECO:0000313" key="7">
    <source>
        <dbReference type="Proteomes" id="UP000235346"/>
    </source>
</evidence>
<dbReference type="PANTHER" id="PTHR30346">
    <property type="entry name" value="TRANSCRIPTIONAL DUAL REGULATOR HCAR-RELATED"/>
    <property type="match status" value="1"/>
</dbReference>
<dbReference type="FunFam" id="1.10.10.10:FF:000001">
    <property type="entry name" value="LysR family transcriptional regulator"/>
    <property type="match status" value="1"/>
</dbReference>
<comment type="caution">
    <text evidence="6">The sequence shown here is derived from an EMBL/GenBank/DDBJ whole genome shotgun (WGS) entry which is preliminary data.</text>
</comment>
<feature type="domain" description="HTH lysR-type" evidence="5">
    <location>
        <begin position="3"/>
        <end position="60"/>
    </location>
</feature>
<dbReference type="Pfam" id="PF03466">
    <property type="entry name" value="LysR_substrate"/>
    <property type="match status" value="1"/>
</dbReference>
<dbReference type="InterPro" id="IPR000847">
    <property type="entry name" value="LysR_HTH_N"/>
</dbReference>
<sequence>MALTFRQLRYFLVLADELHFGRAARRLHISQPPLSASLRQLEEELGVQLLERSSKHVALTTAGLAFQRQAQRQLEHLEESRALVRRIATSASGLVRVGFTPAMLFRQLPAALKALQASHPGIEIQLMERNSADQVEAIEAGQLDIGFIHSMPLPPSLSTLTIADEEFLCCLPQHHPLASRARLEIRDLAGEPLVMFNRSLAPHYYDRIVSLFHVADQEPSIKHEVSHWLTIVALIAHGMGVALVPRALAGSMFSNVVFLPLANTNVRHQSHCIWLTDAVDANRDLLIDSVRATCRQIPSDMRY</sequence>
<dbReference type="RefSeq" id="WP_102626225.1">
    <property type="nucleotide sequence ID" value="NZ_PDOH01000021.1"/>
</dbReference>
<organism evidence="6 7">
    <name type="scientific">Halomonas heilongjiangensis</name>
    <dbReference type="NCBI Taxonomy" id="1387883"/>
    <lineage>
        <taxon>Bacteria</taxon>
        <taxon>Pseudomonadati</taxon>
        <taxon>Pseudomonadota</taxon>
        <taxon>Gammaproteobacteria</taxon>
        <taxon>Oceanospirillales</taxon>
        <taxon>Halomonadaceae</taxon>
        <taxon>Halomonas</taxon>
    </lineage>
</organism>
<dbReference type="SUPFAM" id="SSF46785">
    <property type="entry name" value="Winged helix' DNA-binding domain"/>
    <property type="match status" value="1"/>
</dbReference>
<dbReference type="EMBL" id="PNRE01000013">
    <property type="protein sequence ID" value="PMR71570.1"/>
    <property type="molecule type" value="Genomic_DNA"/>
</dbReference>
<dbReference type="Proteomes" id="UP000235346">
    <property type="component" value="Unassembled WGS sequence"/>
</dbReference>
<dbReference type="OrthoDB" id="8850588at2"/>
<dbReference type="AlphaFoldDB" id="A0A2N7TTR5"/>
<comment type="similarity">
    <text evidence="1">Belongs to the LysR transcriptional regulatory family.</text>
</comment>
<dbReference type="PANTHER" id="PTHR30346:SF0">
    <property type="entry name" value="HCA OPERON TRANSCRIPTIONAL ACTIVATOR HCAR"/>
    <property type="match status" value="1"/>
</dbReference>
<name>A0A2N7TTR5_9GAMM</name>
<accession>A0A2N7TTR5</accession>
<evidence type="ECO:0000256" key="2">
    <source>
        <dbReference type="ARBA" id="ARBA00023015"/>
    </source>
</evidence>
<keyword evidence="4" id="KW-0804">Transcription</keyword>
<evidence type="ECO:0000256" key="1">
    <source>
        <dbReference type="ARBA" id="ARBA00009437"/>
    </source>
</evidence>
<evidence type="ECO:0000259" key="5">
    <source>
        <dbReference type="PROSITE" id="PS50931"/>
    </source>
</evidence>
<dbReference type="SUPFAM" id="SSF53850">
    <property type="entry name" value="Periplasmic binding protein-like II"/>
    <property type="match status" value="1"/>
</dbReference>
<keyword evidence="7" id="KW-1185">Reference proteome</keyword>
<dbReference type="GO" id="GO:0003677">
    <property type="term" value="F:DNA binding"/>
    <property type="evidence" value="ECO:0007669"/>
    <property type="project" value="UniProtKB-KW"/>
</dbReference>
<dbReference type="GO" id="GO:0003700">
    <property type="term" value="F:DNA-binding transcription factor activity"/>
    <property type="evidence" value="ECO:0007669"/>
    <property type="project" value="InterPro"/>
</dbReference>
<dbReference type="Gene3D" id="3.40.190.10">
    <property type="entry name" value="Periplasmic binding protein-like II"/>
    <property type="match status" value="2"/>
</dbReference>
<gene>
    <name evidence="6" type="ORF">C1H66_01905</name>
</gene>
<protein>
    <submittedName>
        <fullName evidence="6">LysR family transcriptional regulator</fullName>
    </submittedName>
</protein>
<dbReference type="InterPro" id="IPR036388">
    <property type="entry name" value="WH-like_DNA-bd_sf"/>
</dbReference>
<dbReference type="InterPro" id="IPR036390">
    <property type="entry name" value="WH_DNA-bd_sf"/>
</dbReference>